<keyword evidence="2" id="KW-0732">Signal</keyword>
<name>A0A914XAN1_9BILA</name>
<evidence type="ECO:0000313" key="3">
    <source>
        <dbReference type="Proteomes" id="UP000887566"/>
    </source>
</evidence>
<organism evidence="3 4">
    <name type="scientific">Plectus sambesii</name>
    <dbReference type="NCBI Taxonomy" id="2011161"/>
    <lineage>
        <taxon>Eukaryota</taxon>
        <taxon>Metazoa</taxon>
        <taxon>Ecdysozoa</taxon>
        <taxon>Nematoda</taxon>
        <taxon>Chromadorea</taxon>
        <taxon>Plectida</taxon>
        <taxon>Plectina</taxon>
        <taxon>Plectoidea</taxon>
        <taxon>Plectidae</taxon>
        <taxon>Plectus</taxon>
    </lineage>
</organism>
<feature type="region of interest" description="Disordered" evidence="1">
    <location>
        <begin position="146"/>
        <end position="167"/>
    </location>
</feature>
<dbReference type="WBParaSite" id="PSAMB.scaffold7131size8174.g29672.t1">
    <property type="protein sequence ID" value="PSAMB.scaffold7131size8174.g29672.t1"/>
    <property type="gene ID" value="PSAMB.scaffold7131size8174.g29672"/>
</dbReference>
<dbReference type="AlphaFoldDB" id="A0A914XAN1"/>
<evidence type="ECO:0000256" key="1">
    <source>
        <dbReference type="SAM" id="MobiDB-lite"/>
    </source>
</evidence>
<accession>A0A914XAN1</accession>
<protein>
    <submittedName>
        <fullName evidence="4">Uncharacterized protein</fullName>
    </submittedName>
</protein>
<dbReference type="Proteomes" id="UP000887566">
    <property type="component" value="Unplaced"/>
</dbReference>
<evidence type="ECO:0000313" key="4">
    <source>
        <dbReference type="WBParaSite" id="PSAMB.scaffold7131size8174.g29672.t1"/>
    </source>
</evidence>
<evidence type="ECO:0000256" key="2">
    <source>
        <dbReference type="SAM" id="SignalP"/>
    </source>
</evidence>
<reference evidence="4" key="1">
    <citation type="submission" date="2022-11" db="UniProtKB">
        <authorList>
            <consortium name="WormBaseParasite"/>
        </authorList>
    </citation>
    <scope>IDENTIFICATION</scope>
</reference>
<keyword evidence="3" id="KW-1185">Reference proteome</keyword>
<feature type="chain" id="PRO_5037139189" evidence="2">
    <location>
        <begin position="20"/>
        <end position="375"/>
    </location>
</feature>
<feature type="signal peptide" evidence="2">
    <location>
        <begin position="1"/>
        <end position="19"/>
    </location>
</feature>
<proteinExistence type="predicted"/>
<sequence length="375" mass="41881">MRSLFWIAPVLSAVLLVEGDHRPDDVVVALHDRMRVLRKDSIKRRILAELKLQTEPRWSSSWPSQGEIEKILGTQLVGDGLPTNQPIRRTTRSPSTKSGAEMSYKFSFPIKSQAKCAMTRSGVCTIKCVLLLLLVGLLSVCCIGGHHGRQRRSDSDATTNPPRSSEEMAAAAVRDRGCVLTNRTVSVEPNVTQYHCDMQGIRSEELAKELLVALKMDSFPNSSTIQSCRDNESMRRVLEQEGFHRNGMPKNVPSRHSHEGGDCDRLNYHAAKSGCIGPACDGPVLTTHRVLQSVRRGAHPSLSLQSVLPIYFHSQIFLEIEVAEKESVEYKQRVSRTEPNDCSLEPSEYNATCCRYSLEVRLTYVEACSDDILLM</sequence>